<name>A0ACD4NRN4_9HYPH</name>
<keyword evidence="2" id="KW-1185">Reference proteome</keyword>
<protein>
    <submittedName>
        <fullName evidence="1">Uncharacterized protein</fullName>
    </submittedName>
</protein>
<organism evidence="1 2">
    <name type="scientific">Antarcticirhabdus aurantiaca</name>
    <dbReference type="NCBI Taxonomy" id="2606717"/>
    <lineage>
        <taxon>Bacteria</taxon>
        <taxon>Pseudomonadati</taxon>
        <taxon>Pseudomonadota</taxon>
        <taxon>Alphaproteobacteria</taxon>
        <taxon>Hyphomicrobiales</taxon>
        <taxon>Aurantimonadaceae</taxon>
        <taxon>Antarcticirhabdus</taxon>
    </lineage>
</organism>
<sequence>MTSSIFAGLERRLTGTRDERFWRAAAVLLGLLAALRELDQVFRGPFRFPNDALQFTAWMARWSEPALRGPDLVLDYWQSVSPWVYALPYRAAFGLGLDPVLTTKLLPALLLVLLPLAAFRLGRRLGADPAVAFVLAVVALVIAGDPTASGTPRGFWPLLLILVVDGLVRQSLWQTALAQGLLAGSYPQAALVSAGAIGLSPLLPGGGRLIDLSRPRIVLVAACALATIAGVAPTLLAEGSFGPVATLADARAIPTFAAGGRGEVFEADGSVDLLCGERLGFFGRRCEAPTDPRLALLVAVLLTGPAVLLWRALRPGPRPGSSVIAALVLSGTAGAVLAQVLLFRLHLPNRYSDAAFLIAALATALVACEAIRARIPSGLSRSVAGRLALMLAAAGLVGGSLAAAQGVRALAREPERPGIVEAAARTPPGTRLAGFVNELDYVPVFARRGVYATREHAIAYQLGYFRELEARMQRLLRIVQTPDPAEFRQLLANLPADRLLVEEVTLASGALPPSFQGFFAPAPPPTRPTALSRLAPSCEEARIAGVVVLDVVCLSKAG</sequence>
<proteinExistence type="predicted"/>
<evidence type="ECO:0000313" key="2">
    <source>
        <dbReference type="Proteomes" id="UP001163223"/>
    </source>
</evidence>
<evidence type="ECO:0000313" key="1">
    <source>
        <dbReference type="EMBL" id="WAJ29372.1"/>
    </source>
</evidence>
<gene>
    <name evidence="1" type="ORF">OXU80_03805</name>
</gene>
<dbReference type="EMBL" id="CP113520">
    <property type="protein sequence ID" value="WAJ29372.1"/>
    <property type="molecule type" value="Genomic_DNA"/>
</dbReference>
<accession>A0ACD4NRN4</accession>
<dbReference type="Proteomes" id="UP001163223">
    <property type="component" value="Chromosome"/>
</dbReference>
<reference evidence="1" key="1">
    <citation type="submission" date="2022-11" db="EMBL/GenBank/DDBJ databases">
        <title>beta-Carotene-producing bacterium, Jeongeuplla avenae sp. nov., alleviates the salt stress of Arabidopsis seedlings.</title>
        <authorList>
            <person name="Jiang L."/>
            <person name="Lee J."/>
        </authorList>
    </citation>
    <scope>NUCLEOTIDE SEQUENCE</scope>
    <source>
        <strain evidence="1">DY_R2A_6</strain>
    </source>
</reference>